<name>A0A6V8LNA7_9ACTN</name>
<dbReference type="Proteomes" id="UP000482960">
    <property type="component" value="Unassembled WGS sequence"/>
</dbReference>
<reference evidence="2 3" key="2">
    <citation type="submission" date="2020-03" db="EMBL/GenBank/DDBJ databases">
        <authorList>
            <person name="Ichikawa N."/>
            <person name="Kimura A."/>
            <person name="Kitahashi Y."/>
            <person name="Uohara A."/>
        </authorList>
    </citation>
    <scope>NUCLEOTIDE SEQUENCE [LARGE SCALE GENOMIC DNA]</scope>
    <source>
        <strain evidence="2 3">NBRC 108638</strain>
    </source>
</reference>
<feature type="transmembrane region" description="Helical" evidence="1">
    <location>
        <begin position="153"/>
        <end position="176"/>
    </location>
</feature>
<gene>
    <name evidence="2" type="ORF">Prum_077970</name>
</gene>
<dbReference type="EMBL" id="BLPG01000001">
    <property type="protein sequence ID" value="GFJ94155.1"/>
    <property type="molecule type" value="Genomic_DNA"/>
</dbReference>
<evidence type="ECO:0000256" key="1">
    <source>
        <dbReference type="SAM" id="Phobius"/>
    </source>
</evidence>
<dbReference type="AlphaFoldDB" id="A0A6V8LNA7"/>
<feature type="transmembrane region" description="Helical" evidence="1">
    <location>
        <begin position="38"/>
        <end position="56"/>
    </location>
</feature>
<organism evidence="2 3">
    <name type="scientific">Phytohabitans rumicis</name>
    <dbReference type="NCBI Taxonomy" id="1076125"/>
    <lineage>
        <taxon>Bacteria</taxon>
        <taxon>Bacillati</taxon>
        <taxon>Actinomycetota</taxon>
        <taxon>Actinomycetes</taxon>
        <taxon>Micromonosporales</taxon>
        <taxon>Micromonosporaceae</taxon>
    </lineage>
</organism>
<evidence type="ECO:0000313" key="3">
    <source>
        <dbReference type="Proteomes" id="UP000482960"/>
    </source>
</evidence>
<evidence type="ECO:0008006" key="4">
    <source>
        <dbReference type="Google" id="ProtNLM"/>
    </source>
</evidence>
<accession>A0A6V8LNA7</accession>
<dbReference type="InterPro" id="IPR017850">
    <property type="entry name" value="Alkaline_phosphatase_core_sf"/>
</dbReference>
<evidence type="ECO:0000313" key="2">
    <source>
        <dbReference type="EMBL" id="GFJ94155.1"/>
    </source>
</evidence>
<keyword evidence="1" id="KW-0472">Membrane</keyword>
<comment type="caution">
    <text evidence="2">The sequence shown here is derived from an EMBL/GenBank/DDBJ whole genome shotgun (WGS) entry which is preliminary data.</text>
</comment>
<feature type="transmembrane region" description="Helical" evidence="1">
    <location>
        <begin position="63"/>
        <end position="87"/>
    </location>
</feature>
<keyword evidence="1" id="KW-1133">Transmembrane helix</keyword>
<keyword evidence="3" id="KW-1185">Reference proteome</keyword>
<sequence length="533" mass="58780">MKEHVRRVAAWVLTLLATALVLFALIAPNDLDDLDARAFLRIPVEALVFVALLLALPARARRYLAIPAGALLGALTLVKVADMGFLATLDRPFNLVLDWSFFGNAKDFLDQSFGRTGAVAAVVAAVVLAIAVPVLMTLAALRLTRLIRQHPTAATRTTAAFTVAWISFLVLGVQIAPDVPVAALTYDRAQQVRAGLNDKEEFAKLAAVDHFLHTPDDQLLTALRGKDILLTFVESYGRDAVEDPVYATQVGALLAEGNRRLVAAGYHSRSGWLTSSTTGGGSWLAQSTLTCGLWINNQQRYNNLVSSDRMTLNSAFRRAGWRTVAVKPGITRAWPEGDFFGYDKVYDLRNIGYRGPGFGFATMPDQFALSAFQRNEYGTPGRGPVMAEIALLSSHNPWAPIPRMVGWDEVGDGSIFHEIKKEGFSVDEVWKDDDRVREEYRRSIEYSLNTLISYVETYGKDNLVLVFLGDHQASPLIVGENASRDVPITIVAHDPAVLDRISSWGWQDGLKPTPQSPVWRMDEFRDNFLTAYG</sequence>
<dbReference type="SUPFAM" id="SSF53649">
    <property type="entry name" value="Alkaline phosphatase-like"/>
    <property type="match status" value="1"/>
</dbReference>
<dbReference type="RefSeq" id="WP_173081108.1">
    <property type="nucleotide sequence ID" value="NZ_BAABJB010000038.1"/>
</dbReference>
<keyword evidence="1" id="KW-0812">Transmembrane</keyword>
<reference evidence="2 3" key="1">
    <citation type="submission" date="2020-03" db="EMBL/GenBank/DDBJ databases">
        <title>Whole genome shotgun sequence of Phytohabitans rumicis NBRC 108638.</title>
        <authorList>
            <person name="Komaki H."/>
            <person name="Tamura T."/>
        </authorList>
    </citation>
    <scope>NUCLEOTIDE SEQUENCE [LARGE SCALE GENOMIC DNA]</scope>
    <source>
        <strain evidence="2 3">NBRC 108638</strain>
    </source>
</reference>
<feature type="transmembrane region" description="Helical" evidence="1">
    <location>
        <begin position="118"/>
        <end position="141"/>
    </location>
</feature>
<proteinExistence type="predicted"/>
<dbReference type="Gene3D" id="3.40.720.10">
    <property type="entry name" value="Alkaline Phosphatase, subunit A"/>
    <property type="match status" value="1"/>
</dbReference>
<protein>
    <recommendedName>
        <fullName evidence="4">Sulfatase</fullName>
    </recommendedName>
</protein>